<dbReference type="RefSeq" id="WP_219503548.1">
    <property type="nucleotide sequence ID" value="NZ_JAHXDN010000003.1"/>
</dbReference>
<keyword evidence="3" id="KW-0274">FAD</keyword>
<evidence type="ECO:0000313" key="6">
    <source>
        <dbReference type="EMBL" id="MBW4708859.1"/>
    </source>
</evidence>
<proteinExistence type="predicted"/>
<dbReference type="AlphaFoldDB" id="A0A9X1FWV6"/>
<evidence type="ECO:0000313" key="7">
    <source>
        <dbReference type="Proteomes" id="UP001138661"/>
    </source>
</evidence>
<dbReference type="PANTHER" id="PTHR46091">
    <property type="entry name" value="BLR7054 PROTEIN"/>
    <property type="match status" value="1"/>
</dbReference>
<keyword evidence="5" id="KW-0520">NAD</keyword>
<organism evidence="6 7">
    <name type="scientific">Roseobacter insulae</name>
    <dbReference type="NCBI Taxonomy" id="2859783"/>
    <lineage>
        <taxon>Bacteria</taxon>
        <taxon>Pseudomonadati</taxon>
        <taxon>Pseudomonadota</taxon>
        <taxon>Alphaproteobacteria</taxon>
        <taxon>Rhodobacterales</taxon>
        <taxon>Roseobacteraceae</taxon>
        <taxon>Roseobacter</taxon>
    </lineage>
</organism>
<comment type="caution">
    <text evidence="6">The sequence shown here is derived from an EMBL/GenBank/DDBJ whole genome shotgun (WGS) entry which is preliminary data.</text>
</comment>
<name>A0A9X1FWV6_9RHOB</name>
<keyword evidence="2" id="KW-0732">Signal</keyword>
<keyword evidence="4" id="KW-0521">NADP</keyword>
<dbReference type="InterPro" id="IPR052206">
    <property type="entry name" value="Retinol_saturase"/>
</dbReference>
<gene>
    <name evidence="6" type="ORF">KX928_13800</name>
</gene>
<reference evidence="6" key="1">
    <citation type="submission" date="2021-07" db="EMBL/GenBank/DDBJ databases">
        <title>Roseobacter insulae sp. nov., isolated from a tidal flat.</title>
        <authorList>
            <person name="Park S."/>
            <person name="Yoon J.-H."/>
        </authorList>
    </citation>
    <scope>NUCLEOTIDE SEQUENCE</scope>
    <source>
        <strain evidence="6">YSTF-M11</strain>
    </source>
</reference>
<keyword evidence="1" id="KW-0285">Flavoprotein</keyword>
<dbReference type="Proteomes" id="UP001138661">
    <property type="component" value="Unassembled WGS sequence"/>
</dbReference>
<evidence type="ECO:0008006" key="8">
    <source>
        <dbReference type="Google" id="ProtNLM"/>
    </source>
</evidence>
<dbReference type="EMBL" id="JAHXDN010000003">
    <property type="protein sequence ID" value="MBW4708859.1"/>
    <property type="molecule type" value="Genomic_DNA"/>
</dbReference>
<keyword evidence="7" id="KW-1185">Reference proteome</keyword>
<protein>
    <recommendedName>
        <fullName evidence="8">Amine oxidase domain-containing protein</fullName>
    </recommendedName>
</protein>
<sequence>MHALICGSCLESGAWYRLGGGRAFADHLVPTITQAGGAARAGVRVERLLPRNGKVTGVRTSDGEDFRSDVVTSSIGARGTLDTLLPAGCADWFREIQALPASIARFSLFLGFEGDVEAAGGTRSNHWFYPTGEIDAIWSEAPGVTPPGFFISFRSLKDPAHDLGRKQKQAGEMVVWTDWSSVAP</sequence>
<evidence type="ECO:0000256" key="3">
    <source>
        <dbReference type="ARBA" id="ARBA00022827"/>
    </source>
</evidence>
<accession>A0A9X1FWV6</accession>
<evidence type="ECO:0000256" key="2">
    <source>
        <dbReference type="ARBA" id="ARBA00022729"/>
    </source>
</evidence>
<dbReference type="PANTHER" id="PTHR46091:SF3">
    <property type="entry name" value="AMINE OXIDASE DOMAIN-CONTAINING PROTEIN"/>
    <property type="match status" value="1"/>
</dbReference>
<evidence type="ECO:0000256" key="1">
    <source>
        <dbReference type="ARBA" id="ARBA00022630"/>
    </source>
</evidence>
<evidence type="ECO:0000256" key="4">
    <source>
        <dbReference type="ARBA" id="ARBA00022857"/>
    </source>
</evidence>
<evidence type="ECO:0000256" key="5">
    <source>
        <dbReference type="ARBA" id="ARBA00023027"/>
    </source>
</evidence>